<evidence type="ECO:0000256" key="1">
    <source>
        <dbReference type="ARBA" id="ARBA00022443"/>
    </source>
</evidence>
<dbReference type="InterPro" id="IPR001452">
    <property type="entry name" value="SH3_domain"/>
</dbReference>
<evidence type="ECO:0000313" key="4">
    <source>
        <dbReference type="Proteomes" id="UP000887569"/>
    </source>
</evidence>
<dbReference type="CDD" id="cd00174">
    <property type="entry name" value="SH3"/>
    <property type="match status" value="1"/>
</dbReference>
<dbReference type="SMART" id="SM00326">
    <property type="entry name" value="SH3"/>
    <property type="match status" value="1"/>
</dbReference>
<evidence type="ECO:0000259" key="3">
    <source>
        <dbReference type="PROSITE" id="PS50002"/>
    </source>
</evidence>
<feature type="domain" description="SH3" evidence="3">
    <location>
        <begin position="61"/>
        <end position="122"/>
    </location>
</feature>
<organism evidence="4 5">
    <name type="scientific">Parascaris univalens</name>
    <name type="common">Nematode worm</name>
    <dbReference type="NCBI Taxonomy" id="6257"/>
    <lineage>
        <taxon>Eukaryota</taxon>
        <taxon>Metazoa</taxon>
        <taxon>Ecdysozoa</taxon>
        <taxon>Nematoda</taxon>
        <taxon>Chromadorea</taxon>
        <taxon>Rhabditida</taxon>
        <taxon>Spirurina</taxon>
        <taxon>Ascaridomorpha</taxon>
        <taxon>Ascaridoidea</taxon>
        <taxon>Ascarididae</taxon>
        <taxon>Parascaris</taxon>
    </lineage>
</organism>
<dbReference type="Proteomes" id="UP000887569">
    <property type="component" value="Unplaced"/>
</dbReference>
<evidence type="ECO:0000256" key="2">
    <source>
        <dbReference type="PROSITE-ProRule" id="PRU00192"/>
    </source>
</evidence>
<dbReference type="SUPFAM" id="SSF50044">
    <property type="entry name" value="SH3-domain"/>
    <property type="match status" value="1"/>
</dbReference>
<dbReference type="Gene3D" id="2.30.30.40">
    <property type="entry name" value="SH3 Domains"/>
    <property type="match status" value="1"/>
</dbReference>
<proteinExistence type="predicted"/>
<dbReference type="Pfam" id="PF14604">
    <property type="entry name" value="SH3_9"/>
    <property type="match status" value="1"/>
</dbReference>
<evidence type="ECO:0000313" key="5">
    <source>
        <dbReference type="WBParaSite" id="PgR074X_g032_t01"/>
    </source>
</evidence>
<sequence length="129" mass="14307">MTPPLTTVRRNISDRIASLSMTALNETLNSYGSPDKEAIFRPSNINAVPTAFVQQPFMASDYGKLLTCIHNFHAQTADQLSLRPGEKVVLIKCGSKGWIFAKHVESQRTGWFPSRYVQLLPDTPNGTSL</sequence>
<name>A0A915C142_PARUN</name>
<keyword evidence="4" id="KW-1185">Reference proteome</keyword>
<keyword evidence="1 2" id="KW-0728">SH3 domain</keyword>
<accession>A0A915C142</accession>
<protein>
    <submittedName>
        <fullName evidence="5">IMD domain-containing protein</fullName>
    </submittedName>
</protein>
<dbReference type="PROSITE" id="PS50002">
    <property type="entry name" value="SH3"/>
    <property type="match status" value="1"/>
</dbReference>
<dbReference type="WBParaSite" id="PgR074X_g032_t01">
    <property type="protein sequence ID" value="PgR074X_g032_t01"/>
    <property type="gene ID" value="PgR074X_g032"/>
</dbReference>
<reference evidence="5" key="1">
    <citation type="submission" date="2022-11" db="UniProtKB">
        <authorList>
            <consortium name="WormBaseParasite"/>
        </authorList>
    </citation>
    <scope>IDENTIFICATION</scope>
</reference>
<dbReference type="AlphaFoldDB" id="A0A915C142"/>
<dbReference type="InterPro" id="IPR036028">
    <property type="entry name" value="SH3-like_dom_sf"/>
</dbReference>